<evidence type="ECO:0000313" key="3">
    <source>
        <dbReference type="Proteomes" id="UP000038200"/>
    </source>
</evidence>
<evidence type="ECO:0000313" key="2">
    <source>
        <dbReference type="EMBL" id="CEN53830.1"/>
    </source>
</evidence>
<sequence length="605" mass="67055">MKKRIIIPAILSAVLATGLTSCVKDNESDSVKNLREAKAEELRGSAEHKKAEAEREKAVAAKRLAEAKKVEWEAKVQEHEAAIKEFAVKAAQRSETLAAAGHDDKVKEALMDAEAKRILAQSKVASATAAYQMALANAEQAAASATVAAELAKTAVLEKKANEYNKALKEYYDVLKGIATNTLRVTELNRDILRLKQGVVSATALRDKKIAENKLKVKGYEAYIKELENILGDKDVVTKVDAEKAQAKWKELQLKADAFVAGDDLEKLEQEVVKLKKAFEPDPSVEGSFYNEAYALLNKVRLSINNGDGVDTDGDGYYDFYNHQNLILYYLKGSIKVVYTDQVKGEVDGVSQTYSATTAPLAELVLNPTHSDVFYESMYAVQKYLKTQVALDKAEYDVLNAGEDNPNSVAFAYKAMKEKETDYNNAVTNNGVESAQAKQARRAYIDAEKLYRYRYAKRADKKALYDTASERVADCEALIDLVTNPENAKIVKLKADVDAYNKALELAAKRWFEEKNIAVPATTAEKVYNALISIHNEYASFDQKLKDAYAEKAEAQGIIDGAKEDVTAEEKVLEKQEELRLVEARIKALEAEAKILETKMANLKP</sequence>
<feature type="coiled-coil region" evidence="1">
    <location>
        <begin position="545"/>
        <end position="599"/>
    </location>
</feature>
<dbReference type="PROSITE" id="PS51257">
    <property type="entry name" value="PROKAR_LIPOPROTEIN"/>
    <property type="match status" value="1"/>
</dbReference>
<proteinExistence type="predicted"/>
<organism evidence="2 3">
    <name type="scientific">Capnocytophaga canis</name>
    <dbReference type="NCBI Taxonomy" id="1848903"/>
    <lineage>
        <taxon>Bacteria</taxon>
        <taxon>Pseudomonadati</taxon>
        <taxon>Bacteroidota</taxon>
        <taxon>Flavobacteriia</taxon>
        <taxon>Flavobacteriales</taxon>
        <taxon>Flavobacteriaceae</taxon>
        <taxon>Capnocytophaga</taxon>
    </lineage>
</organism>
<dbReference type="Proteomes" id="UP000038200">
    <property type="component" value="Unassembled WGS sequence"/>
</dbReference>
<gene>
    <name evidence="2" type="ORF">CCAND93_590040</name>
</gene>
<accession>A0A0B7IPU1</accession>
<reference evidence="2 3" key="1">
    <citation type="submission" date="2015-01" db="EMBL/GenBank/DDBJ databases">
        <authorList>
            <person name="Xiang T."/>
            <person name="Song Y."/>
            <person name="Huang L."/>
            <person name="Wang B."/>
            <person name="Wu P."/>
        </authorList>
    </citation>
    <scope>NUCLEOTIDE SEQUENCE [LARGE SCALE GENOMIC DNA]</scope>
    <source>
        <strain evidence="2 3">CcD93</strain>
    </source>
</reference>
<feature type="coiled-coil region" evidence="1">
    <location>
        <begin position="36"/>
        <end position="89"/>
    </location>
</feature>
<name>A0A0B7IPU1_9FLAO</name>
<protein>
    <recommendedName>
        <fullName evidence="4">Lipoprotein</fullName>
    </recommendedName>
</protein>
<keyword evidence="1" id="KW-0175">Coiled coil</keyword>
<evidence type="ECO:0000256" key="1">
    <source>
        <dbReference type="SAM" id="Coils"/>
    </source>
</evidence>
<dbReference type="EMBL" id="CDOL01000249">
    <property type="protein sequence ID" value="CEN53830.1"/>
    <property type="molecule type" value="Genomic_DNA"/>
</dbReference>
<dbReference type="RefSeq" id="WP_042008962.1">
    <property type="nucleotide sequence ID" value="NZ_CDOL01000249.1"/>
</dbReference>
<dbReference type="AlphaFoldDB" id="A0A0B7IPU1"/>
<evidence type="ECO:0008006" key="4">
    <source>
        <dbReference type="Google" id="ProtNLM"/>
    </source>
</evidence>